<dbReference type="InterPro" id="IPR050158">
    <property type="entry name" value="Ubiquitin_ubiquitin-like"/>
</dbReference>
<dbReference type="PROSITE" id="PS50053">
    <property type="entry name" value="UBIQUITIN_2"/>
    <property type="match status" value="1"/>
</dbReference>
<reference evidence="2" key="1">
    <citation type="submission" date="2021-11" db="EMBL/GenBank/DDBJ databases">
        <authorList>
            <person name="Herlambang A."/>
            <person name="Guo Y."/>
            <person name="Takashima Y."/>
            <person name="Nishizawa T."/>
        </authorList>
    </citation>
    <scope>NUCLEOTIDE SEQUENCE</scope>
    <source>
        <strain evidence="2">E1425</strain>
    </source>
</reference>
<name>A0A9P3HD30_9FUNG</name>
<accession>A0A9P3HD30</accession>
<protein>
    <recommendedName>
        <fullName evidence="1">Ubiquitin-like domain-containing protein</fullName>
    </recommendedName>
</protein>
<dbReference type="Proteomes" id="UP000827284">
    <property type="component" value="Unassembled WGS sequence"/>
</dbReference>
<dbReference type="InterPro" id="IPR000626">
    <property type="entry name" value="Ubiquitin-like_dom"/>
</dbReference>
<dbReference type="CDD" id="cd17039">
    <property type="entry name" value="Ubl_ubiquitin_like"/>
    <property type="match status" value="1"/>
</dbReference>
<dbReference type="PANTHER" id="PTHR10666">
    <property type="entry name" value="UBIQUITIN"/>
    <property type="match status" value="1"/>
</dbReference>
<comment type="caution">
    <text evidence="2">The sequence shown here is derived from an EMBL/GenBank/DDBJ whole genome shotgun (WGS) entry which is preliminary data.</text>
</comment>
<dbReference type="Gene3D" id="3.10.20.90">
    <property type="entry name" value="Phosphatidylinositol 3-kinase Catalytic Subunit, Chain A, domain 1"/>
    <property type="match status" value="1"/>
</dbReference>
<dbReference type="Pfam" id="PF00240">
    <property type="entry name" value="ubiquitin"/>
    <property type="match status" value="1"/>
</dbReference>
<dbReference type="EMBL" id="BQFW01000009">
    <property type="protein sequence ID" value="GJJ74505.1"/>
    <property type="molecule type" value="Genomic_DNA"/>
</dbReference>
<evidence type="ECO:0000259" key="1">
    <source>
        <dbReference type="PROSITE" id="PS50053"/>
    </source>
</evidence>
<reference evidence="2" key="2">
    <citation type="journal article" date="2022" name="Microbiol. Resour. Announc.">
        <title>Whole-Genome Sequence of Entomortierella parvispora E1425, a Mucoromycotan Fungus Associated with Burkholderiaceae-Related Endosymbiotic Bacteria.</title>
        <authorList>
            <person name="Herlambang A."/>
            <person name="Guo Y."/>
            <person name="Takashima Y."/>
            <person name="Narisawa K."/>
            <person name="Ohta H."/>
            <person name="Nishizawa T."/>
        </authorList>
    </citation>
    <scope>NUCLEOTIDE SEQUENCE</scope>
    <source>
        <strain evidence="2">E1425</strain>
    </source>
</reference>
<evidence type="ECO:0000313" key="2">
    <source>
        <dbReference type="EMBL" id="GJJ74505.1"/>
    </source>
</evidence>
<dbReference type="SMART" id="SM00213">
    <property type="entry name" value="UBQ"/>
    <property type="match status" value="1"/>
</dbReference>
<sequence length="77" mass="8660">MQVHVKITSGKTFTFDDLENSATISQLKSKVESTLEDMPYQSQRMSYAGQELDDDSKTFSDYKIGDGATVFLLKKLT</sequence>
<organism evidence="2 3">
    <name type="scientific">Entomortierella parvispora</name>
    <dbReference type="NCBI Taxonomy" id="205924"/>
    <lineage>
        <taxon>Eukaryota</taxon>
        <taxon>Fungi</taxon>
        <taxon>Fungi incertae sedis</taxon>
        <taxon>Mucoromycota</taxon>
        <taxon>Mortierellomycotina</taxon>
        <taxon>Mortierellomycetes</taxon>
        <taxon>Mortierellales</taxon>
        <taxon>Mortierellaceae</taxon>
        <taxon>Entomortierella</taxon>
    </lineage>
</organism>
<dbReference type="OrthoDB" id="267397at2759"/>
<gene>
    <name evidence="2" type="ORF">EMPS_06863</name>
</gene>
<feature type="domain" description="Ubiquitin-like" evidence="1">
    <location>
        <begin position="1"/>
        <end position="77"/>
    </location>
</feature>
<keyword evidence="3" id="KW-1185">Reference proteome</keyword>
<dbReference type="AlphaFoldDB" id="A0A9P3HD30"/>
<dbReference type="InterPro" id="IPR029071">
    <property type="entry name" value="Ubiquitin-like_domsf"/>
</dbReference>
<dbReference type="SUPFAM" id="SSF54236">
    <property type="entry name" value="Ubiquitin-like"/>
    <property type="match status" value="1"/>
</dbReference>
<evidence type="ECO:0000313" key="3">
    <source>
        <dbReference type="Proteomes" id="UP000827284"/>
    </source>
</evidence>
<proteinExistence type="predicted"/>